<feature type="compositionally biased region" description="Polar residues" evidence="1">
    <location>
        <begin position="10"/>
        <end position="19"/>
    </location>
</feature>
<evidence type="ECO:0000313" key="2">
    <source>
        <dbReference type="EMBL" id="MCI00964.1"/>
    </source>
</evidence>
<feature type="region of interest" description="Disordered" evidence="1">
    <location>
        <begin position="1"/>
        <end position="56"/>
    </location>
</feature>
<keyword evidence="3" id="KW-1185">Reference proteome</keyword>
<dbReference type="EMBL" id="LXQA010044820">
    <property type="protein sequence ID" value="MCI00964.1"/>
    <property type="molecule type" value="Genomic_DNA"/>
</dbReference>
<evidence type="ECO:0000313" key="3">
    <source>
        <dbReference type="Proteomes" id="UP000265520"/>
    </source>
</evidence>
<dbReference type="AlphaFoldDB" id="A0A392NNK4"/>
<reference evidence="2 3" key="1">
    <citation type="journal article" date="2018" name="Front. Plant Sci.">
        <title>Red Clover (Trifolium pratense) and Zigzag Clover (T. medium) - A Picture of Genomic Similarities and Differences.</title>
        <authorList>
            <person name="Dluhosova J."/>
            <person name="Istvanek J."/>
            <person name="Nedelnik J."/>
            <person name="Repkova J."/>
        </authorList>
    </citation>
    <scope>NUCLEOTIDE SEQUENCE [LARGE SCALE GENOMIC DNA]</scope>
    <source>
        <strain evidence="3">cv. 10/8</strain>
        <tissue evidence="2">Leaf</tissue>
    </source>
</reference>
<evidence type="ECO:0000256" key="1">
    <source>
        <dbReference type="SAM" id="MobiDB-lite"/>
    </source>
</evidence>
<protein>
    <submittedName>
        <fullName evidence="2">Uncharacterized protein</fullName>
    </submittedName>
</protein>
<name>A0A392NNK4_9FABA</name>
<feature type="non-terminal residue" evidence="2">
    <location>
        <position position="1"/>
    </location>
</feature>
<organism evidence="2 3">
    <name type="scientific">Trifolium medium</name>
    <dbReference type="NCBI Taxonomy" id="97028"/>
    <lineage>
        <taxon>Eukaryota</taxon>
        <taxon>Viridiplantae</taxon>
        <taxon>Streptophyta</taxon>
        <taxon>Embryophyta</taxon>
        <taxon>Tracheophyta</taxon>
        <taxon>Spermatophyta</taxon>
        <taxon>Magnoliopsida</taxon>
        <taxon>eudicotyledons</taxon>
        <taxon>Gunneridae</taxon>
        <taxon>Pentapetalae</taxon>
        <taxon>rosids</taxon>
        <taxon>fabids</taxon>
        <taxon>Fabales</taxon>
        <taxon>Fabaceae</taxon>
        <taxon>Papilionoideae</taxon>
        <taxon>50 kb inversion clade</taxon>
        <taxon>NPAAA clade</taxon>
        <taxon>Hologalegina</taxon>
        <taxon>IRL clade</taxon>
        <taxon>Trifolieae</taxon>
        <taxon>Trifolium</taxon>
    </lineage>
</organism>
<accession>A0A392NNK4</accession>
<dbReference type="Proteomes" id="UP000265520">
    <property type="component" value="Unassembled WGS sequence"/>
</dbReference>
<comment type="caution">
    <text evidence="2">The sequence shown here is derived from an EMBL/GenBank/DDBJ whole genome shotgun (WGS) entry which is preliminary data.</text>
</comment>
<proteinExistence type="predicted"/>
<sequence length="97" mass="10824">FPRLLPKLDQNFQKQPKNTTNDRRQQTTIPEHVAENNLKTEYGPPHPEDGAFASVTGDNDEQIHEPYVPSDPLVIPLVQPGAPMETIMAALVNAINR</sequence>